<evidence type="ECO:0000313" key="4">
    <source>
        <dbReference type="EMBL" id="CAL6059330.1"/>
    </source>
</evidence>
<organism evidence="3">
    <name type="scientific">Hexamita inflata</name>
    <dbReference type="NCBI Taxonomy" id="28002"/>
    <lineage>
        <taxon>Eukaryota</taxon>
        <taxon>Metamonada</taxon>
        <taxon>Diplomonadida</taxon>
        <taxon>Hexamitidae</taxon>
        <taxon>Hexamitinae</taxon>
        <taxon>Hexamita</taxon>
    </lineage>
</organism>
<dbReference type="SUPFAM" id="SSF52058">
    <property type="entry name" value="L domain-like"/>
    <property type="match status" value="1"/>
</dbReference>
<sequence>MSSSTYSQDTEHTQSQIFDFSDSTEHITEQYVIDNLEKQINNNYLYVENYDDLYNTEFLNNFEIEILHLIECNNVVLNLNNPRIKTLELHCCEIKRLDQLELPNLEVFILYEETEENDIFASLRQFKKLKELYLYGIALNLKHIQELQLTKLELASCQITNFEVITQFTLLTDLNLSTSTNIGSKIRLLAQMIQLTNLNLQRCDLKNVDFLKPLVNLNQLDLSRNENINIHSLQFMKQLTKLIVYSCSLNDITYLKTLANLQELDISYNNLVYLEPLKDLKQIKVLHAVQNQILDAQVLRNHPNFGSYTLDNQRKEKPKAKAKQIALAIKLRNINAQINSLKNMRTFRSNLRFNMTLQHQKVEKHLQQIKYNLALCTGQVVSLFQQLNSLQDFQ</sequence>
<dbReference type="PANTHER" id="PTHR46652">
    <property type="entry name" value="LEUCINE-RICH REPEAT AND IQ DOMAIN-CONTAINING PROTEIN 1-RELATED"/>
    <property type="match status" value="1"/>
</dbReference>
<reference evidence="4 5" key="2">
    <citation type="submission" date="2024-07" db="EMBL/GenBank/DDBJ databases">
        <authorList>
            <person name="Akdeniz Z."/>
        </authorList>
    </citation>
    <scope>NUCLEOTIDE SEQUENCE [LARGE SCALE GENOMIC DNA]</scope>
</reference>
<proteinExistence type="predicted"/>
<dbReference type="EMBL" id="CAXDID020000225">
    <property type="protein sequence ID" value="CAL6059330.1"/>
    <property type="molecule type" value="Genomic_DNA"/>
</dbReference>
<name>A0AA86NRG5_9EUKA</name>
<dbReference type="InterPro" id="IPR050836">
    <property type="entry name" value="SDS22/Internalin_LRR"/>
</dbReference>
<accession>A0AA86NRG5</accession>
<keyword evidence="1" id="KW-0433">Leucine-rich repeat</keyword>
<gene>
    <name evidence="3" type="ORF">HINF_LOCUS12762</name>
    <name evidence="4" type="ORF">HINF_LOCUS48694</name>
</gene>
<dbReference type="AlphaFoldDB" id="A0AA86NRG5"/>
<dbReference type="Gene3D" id="3.80.10.10">
    <property type="entry name" value="Ribonuclease Inhibitor"/>
    <property type="match status" value="1"/>
</dbReference>
<evidence type="ECO:0000256" key="1">
    <source>
        <dbReference type="ARBA" id="ARBA00022614"/>
    </source>
</evidence>
<dbReference type="InterPro" id="IPR032675">
    <property type="entry name" value="LRR_dom_sf"/>
</dbReference>
<reference evidence="3" key="1">
    <citation type="submission" date="2023-06" db="EMBL/GenBank/DDBJ databases">
        <authorList>
            <person name="Kurt Z."/>
        </authorList>
    </citation>
    <scope>NUCLEOTIDE SEQUENCE</scope>
</reference>
<keyword evidence="5" id="KW-1185">Reference proteome</keyword>
<comment type="caution">
    <text evidence="3">The sequence shown here is derived from an EMBL/GenBank/DDBJ whole genome shotgun (WGS) entry which is preliminary data.</text>
</comment>
<keyword evidence="2" id="KW-0677">Repeat</keyword>
<evidence type="ECO:0000313" key="5">
    <source>
        <dbReference type="Proteomes" id="UP001642409"/>
    </source>
</evidence>
<evidence type="ECO:0000313" key="3">
    <source>
        <dbReference type="EMBL" id="CAI9925117.1"/>
    </source>
</evidence>
<dbReference type="InterPro" id="IPR001611">
    <property type="entry name" value="Leu-rich_rpt"/>
</dbReference>
<evidence type="ECO:0000256" key="2">
    <source>
        <dbReference type="ARBA" id="ARBA00022737"/>
    </source>
</evidence>
<dbReference type="PROSITE" id="PS51450">
    <property type="entry name" value="LRR"/>
    <property type="match status" value="2"/>
</dbReference>
<dbReference type="PANTHER" id="PTHR46652:SF3">
    <property type="entry name" value="LEUCINE-RICH REPEAT-CONTAINING PROTEIN 9"/>
    <property type="match status" value="1"/>
</dbReference>
<dbReference type="Proteomes" id="UP001642409">
    <property type="component" value="Unassembled WGS sequence"/>
</dbReference>
<dbReference type="EMBL" id="CATOUU010000336">
    <property type="protein sequence ID" value="CAI9925117.1"/>
    <property type="molecule type" value="Genomic_DNA"/>
</dbReference>
<protein>
    <submittedName>
        <fullName evidence="3">Leucine-rich repeat domain-containing protein</fullName>
    </submittedName>
    <submittedName>
        <fullName evidence="4">Leucine-rich_repeat domain-containing protein</fullName>
    </submittedName>
</protein>